<evidence type="ECO:0000313" key="2">
    <source>
        <dbReference type="Proteomes" id="UP000214720"/>
    </source>
</evidence>
<protein>
    <submittedName>
        <fullName evidence="1">Uncharacterized protein</fullName>
    </submittedName>
</protein>
<gene>
    <name evidence="1" type="ORF">BSU04_19865</name>
</gene>
<proteinExistence type="predicted"/>
<dbReference type="Proteomes" id="UP000214720">
    <property type="component" value="Unassembled WGS sequence"/>
</dbReference>
<sequence length="125" mass="13312">MSGCGVRFNRQLHPDEKQVIADKAGSDKAEANKLTKAACIAVKCWAEYPMGSDAYNTNYVSQLDASQLGAELTWVDQLKEAGLGVSKFVAPSVIPSMFETVGANLTSETVSAGVGNIPSYLPKKK</sequence>
<name>A0A226X1L4_CABSO</name>
<dbReference type="AlphaFoldDB" id="A0A226X1L4"/>
<accession>A0A226X1L4</accession>
<reference evidence="2" key="1">
    <citation type="submission" date="2017-01" db="EMBL/GenBank/DDBJ databases">
        <title>Genome Analysis of Deinococcus marmoris KOPRI26562.</title>
        <authorList>
            <person name="Kim J.H."/>
            <person name="Oh H.-M."/>
        </authorList>
    </citation>
    <scope>NUCLEOTIDE SEQUENCE [LARGE SCALE GENOMIC DNA]</scope>
    <source>
        <strain evidence="2">PAMC 26633</strain>
    </source>
</reference>
<evidence type="ECO:0000313" key="1">
    <source>
        <dbReference type="EMBL" id="OXC76880.1"/>
    </source>
</evidence>
<organism evidence="1 2">
    <name type="scientific">Caballeronia sordidicola</name>
    <name type="common">Burkholderia sordidicola</name>
    <dbReference type="NCBI Taxonomy" id="196367"/>
    <lineage>
        <taxon>Bacteria</taxon>
        <taxon>Pseudomonadati</taxon>
        <taxon>Pseudomonadota</taxon>
        <taxon>Betaproteobacteria</taxon>
        <taxon>Burkholderiales</taxon>
        <taxon>Burkholderiaceae</taxon>
        <taxon>Caballeronia</taxon>
    </lineage>
</organism>
<comment type="caution">
    <text evidence="1">The sequence shown here is derived from an EMBL/GenBank/DDBJ whole genome shotgun (WGS) entry which is preliminary data.</text>
</comment>
<dbReference type="EMBL" id="MTHB01000111">
    <property type="protein sequence ID" value="OXC76880.1"/>
    <property type="molecule type" value="Genomic_DNA"/>
</dbReference>